<evidence type="ECO:0000256" key="7">
    <source>
        <dbReference type="ARBA" id="ARBA00023065"/>
    </source>
</evidence>
<evidence type="ECO:0000313" key="13">
    <source>
        <dbReference type="EMBL" id="CAH3029066.1"/>
    </source>
</evidence>
<evidence type="ECO:0000256" key="5">
    <source>
        <dbReference type="ARBA" id="ARBA00022989"/>
    </source>
</evidence>
<evidence type="ECO:0000256" key="8">
    <source>
        <dbReference type="ARBA" id="ARBA00023136"/>
    </source>
</evidence>
<evidence type="ECO:0000256" key="12">
    <source>
        <dbReference type="SAM" id="Phobius"/>
    </source>
</evidence>
<evidence type="ECO:0000256" key="3">
    <source>
        <dbReference type="ARBA" id="ARBA00022461"/>
    </source>
</evidence>
<keyword evidence="14" id="KW-1185">Reference proteome</keyword>
<evidence type="ECO:0000256" key="10">
    <source>
        <dbReference type="ARBA" id="ARBA00023303"/>
    </source>
</evidence>
<reference evidence="13 14" key="1">
    <citation type="submission" date="2022-05" db="EMBL/GenBank/DDBJ databases">
        <authorList>
            <consortium name="Genoscope - CEA"/>
            <person name="William W."/>
        </authorList>
    </citation>
    <scope>NUCLEOTIDE SEQUENCE [LARGE SCALE GENOMIC DNA]</scope>
</reference>
<accession>A0ABN8MHA4</accession>
<keyword evidence="8 12" id="KW-0472">Membrane</keyword>
<keyword evidence="6" id="KW-0915">Sodium</keyword>
<dbReference type="PANTHER" id="PTHR11690:SF248">
    <property type="entry name" value="PICKPOCKET 17, ISOFORM A"/>
    <property type="match status" value="1"/>
</dbReference>
<feature type="transmembrane region" description="Helical" evidence="12">
    <location>
        <begin position="28"/>
        <end position="49"/>
    </location>
</feature>
<feature type="non-terminal residue" evidence="13">
    <location>
        <position position="116"/>
    </location>
</feature>
<dbReference type="Proteomes" id="UP001159427">
    <property type="component" value="Unassembled WGS sequence"/>
</dbReference>
<keyword evidence="7 11" id="KW-0406">Ion transport</keyword>
<evidence type="ECO:0000256" key="1">
    <source>
        <dbReference type="ARBA" id="ARBA00004141"/>
    </source>
</evidence>
<dbReference type="EMBL" id="CALNXI010000550">
    <property type="protein sequence ID" value="CAH3029066.1"/>
    <property type="molecule type" value="Genomic_DNA"/>
</dbReference>
<dbReference type="Pfam" id="PF00858">
    <property type="entry name" value="ASC"/>
    <property type="match status" value="1"/>
</dbReference>
<proteinExistence type="inferred from homology"/>
<evidence type="ECO:0000256" key="6">
    <source>
        <dbReference type="ARBA" id="ARBA00023053"/>
    </source>
</evidence>
<comment type="subcellular location">
    <subcellularLocation>
        <location evidence="1">Membrane</location>
        <topology evidence="1">Multi-pass membrane protein</topology>
    </subcellularLocation>
</comment>
<evidence type="ECO:0000256" key="2">
    <source>
        <dbReference type="ARBA" id="ARBA00022448"/>
    </source>
</evidence>
<organism evidence="13 14">
    <name type="scientific">Porites evermanni</name>
    <dbReference type="NCBI Taxonomy" id="104178"/>
    <lineage>
        <taxon>Eukaryota</taxon>
        <taxon>Metazoa</taxon>
        <taxon>Cnidaria</taxon>
        <taxon>Anthozoa</taxon>
        <taxon>Hexacorallia</taxon>
        <taxon>Scleractinia</taxon>
        <taxon>Fungiina</taxon>
        <taxon>Poritidae</taxon>
        <taxon>Porites</taxon>
    </lineage>
</organism>
<protein>
    <submittedName>
        <fullName evidence="13">Uncharacterized protein</fullName>
    </submittedName>
</protein>
<keyword evidence="4 11" id="KW-0812">Transmembrane</keyword>
<keyword evidence="9 11" id="KW-0739">Sodium transport</keyword>
<keyword evidence="5 12" id="KW-1133">Transmembrane helix</keyword>
<evidence type="ECO:0000256" key="11">
    <source>
        <dbReference type="RuleBase" id="RU000679"/>
    </source>
</evidence>
<gene>
    <name evidence="13" type="ORF">PEVE_00035484</name>
</gene>
<evidence type="ECO:0000256" key="4">
    <source>
        <dbReference type="ARBA" id="ARBA00022692"/>
    </source>
</evidence>
<comment type="caution">
    <text evidence="13">The sequence shown here is derived from an EMBL/GenBank/DDBJ whole genome shotgun (WGS) entry which is preliminary data.</text>
</comment>
<comment type="similarity">
    <text evidence="11">Belongs to the amiloride-sensitive sodium channel (TC 1.A.6) family.</text>
</comment>
<keyword evidence="10 11" id="KW-0407">Ion channel</keyword>
<dbReference type="PANTHER" id="PTHR11690">
    <property type="entry name" value="AMILORIDE-SENSITIVE SODIUM CHANNEL-RELATED"/>
    <property type="match status" value="1"/>
</dbReference>
<sequence length="116" mass="13413">SLIRDFCDYTSAHGFGRINASRHWIRTIFWILLCVAAVTMTTVQLHMLYKKYQSRPLTTLVEIETATVRIAAISPITNLPFPTVTFCNFNAIKKESLYLAMDQYSEMETFIKQLLE</sequence>
<keyword evidence="3 11" id="KW-0894">Sodium channel</keyword>
<evidence type="ECO:0000256" key="9">
    <source>
        <dbReference type="ARBA" id="ARBA00023201"/>
    </source>
</evidence>
<evidence type="ECO:0000313" key="14">
    <source>
        <dbReference type="Proteomes" id="UP001159427"/>
    </source>
</evidence>
<dbReference type="InterPro" id="IPR001873">
    <property type="entry name" value="ENaC"/>
</dbReference>
<keyword evidence="2 11" id="KW-0813">Transport</keyword>
<name>A0ABN8MHA4_9CNID</name>
<feature type="non-terminal residue" evidence="13">
    <location>
        <position position="1"/>
    </location>
</feature>